<evidence type="ECO:0000256" key="1">
    <source>
        <dbReference type="SAM" id="MobiDB-lite"/>
    </source>
</evidence>
<evidence type="ECO:0000259" key="2">
    <source>
        <dbReference type="Pfam" id="PF12015"/>
    </source>
</evidence>
<feature type="region of interest" description="Disordered" evidence="1">
    <location>
        <begin position="821"/>
        <end position="850"/>
    </location>
</feature>
<gene>
    <name evidence="4" type="ORF">KGF56_002055</name>
</gene>
<feature type="domain" description="Bud3 N-terminal" evidence="2">
    <location>
        <begin position="30"/>
        <end position="203"/>
    </location>
</feature>
<dbReference type="Pfam" id="PF25351">
    <property type="entry name" value="PH_BUD3_C"/>
    <property type="match status" value="1"/>
</dbReference>
<dbReference type="EMBL" id="JAHUZD010000067">
    <property type="protein sequence ID" value="KAI3405099.2"/>
    <property type="molecule type" value="Genomic_DNA"/>
</dbReference>
<dbReference type="InterPro" id="IPR057454">
    <property type="entry name" value="Bud3_C"/>
</dbReference>
<dbReference type="InterPro" id="IPR021895">
    <property type="entry name" value="Bud3_N"/>
</dbReference>
<name>A0AAI9SXW1_9ASCO</name>
<feature type="domain" description="Bud3 C-terminal PH" evidence="3">
    <location>
        <begin position="489"/>
        <end position="675"/>
    </location>
</feature>
<proteinExistence type="predicted"/>
<protein>
    <submittedName>
        <fullName evidence="4">BUD3</fullName>
    </submittedName>
</protein>
<evidence type="ECO:0000313" key="4">
    <source>
        <dbReference type="EMBL" id="KAI3405099.2"/>
    </source>
</evidence>
<evidence type="ECO:0000313" key="5">
    <source>
        <dbReference type="Proteomes" id="UP001202479"/>
    </source>
</evidence>
<feature type="compositionally biased region" description="Basic and acidic residues" evidence="1">
    <location>
        <begin position="837"/>
        <end position="850"/>
    </location>
</feature>
<dbReference type="Pfam" id="PF12015">
    <property type="entry name" value="Bud3_N"/>
    <property type="match status" value="1"/>
</dbReference>
<feature type="region of interest" description="Disordered" evidence="1">
    <location>
        <begin position="862"/>
        <end position="890"/>
    </location>
</feature>
<dbReference type="Proteomes" id="UP001202479">
    <property type="component" value="Unassembled WGS sequence"/>
</dbReference>
<comment type="caution">
    <text evidence="4">The sequence shown here is derived from an EMBL/GenBank/DDBJ whole genome shotgun (WGS) entry which is preliminary data.</text>
</comment>
<keyword evidence="5" id="KW-1185">Reference proteome</keyword>
<sequence>MSVYRRYASGEHDKEFFQRDELGAERFVGMVIPHLSGQFDKKIDATTKQIPLEQWMDIFHQAAIFVGYDDILFGTVITIVYKNPQTEKISTQCITKYGLSTYLDMKLNPSSRFWPSCENLLVKYQKSLVRRALAISNLKNCNKLFNFHQQMGKLPMWDETNAGNLANNMKLICNQTPETMGRKLLDLGLLQDHFVKSLVFDVVYKNNSNNNNNNTEYDDDNNRLVSLLGEQLDQLFDPLLEYSPESVQTMYKPSPSKLRQAPSLGNSQKIRAVVDELVAVQTKFTIELADLLQNLIIPIRVSVLDKNTTSTKNTIGISKLNRIFPPTIDEITRINCILNDALLKAYQISYVEIFIAIGTIVPYFYKPFIRHEANVRKFYPTLMKFSQNNKKSIFDNPVINSSGYSVRKIDSIVTGSLLELPKLKMILHRLYEQIQSESIKAKNFETLMETNEELSIIEKHFHSAMQVFEAFGETTSDTFNEQDLKQRFFTPTGKVLTELATHWPAELQYGWLTRKVIGIFELIDIKVTSPRQKEILIVFSDCLLFLKDTGGNNNSKQNDDDDDDDGIPLSIPDVLMHSLINEKPLPNFDSFPSMEVSYWCNIEDVIVSAYSTLDASNIQRECIRFLNHSSAKLESKDFTKNYQLYNNSPHQIIDLINRAKILKKTASFHLFKENDEEVNIYYTVHDIESHNEETYQSPFVLFLNMEIDDVPQYFETHPNVYLLLQIVFIDDRDTLQVTGYNKCGKEHINELVPALRLTGYLRAQVARTYHHIFQTFNQITECLINSNEMALNYIGNQAIAAPIRIEAKKANTSINKNEILLSSSSSSSPPSPPPHGDLQKTNKHELKGYDLKRKKSLINKLFKKKHEPPAPPPTTKSKADQKNLPNTFIPRGMKTEYKGVIMPLPILKQRADSSSSSVVDCSLETTKTKTKTNTKTSTNTNTNSQTHKQLPLIEVPPNLQLLYRNDLLQDMASLSTVDPTLGPACTIKRVSTFDDVAIILKQRSQSFQLYCIDEDISDEEPNWELTNIESSICLNKKAGKFPQVSSQQVDDKDDVVAYTANIPSKLPVKLNLSSLSSSLSSSSSTKRLFISRRSLGKQRKSSNQTSIFSTVPTTPITTNTFPIPLHKSTEIAFLRSPMTEKQIWPKPRLARDMSFESLTPSQYASDLGKLIDLKFSDNNTNDDDDDDDDDERILTQELSRLTPLGVNKNSSILTLTNGSSESHSFSDADDMFYSPEEQFGGGGGCSDDATLYDDVVKTGAIDQVMRDESIAQLSQLLNQTVNFGEFQVDTFAS</sequence>
<evidence type="ECO:0000259" key="3">
    <source>
        <dbReference type="Pfam" id="PF25351"/>
    </source>
</evidence>
<organism evidence="4 5">
    <name type="scientific">Candida oxycetoniae</name>
    <dbReference type="NCBI Taxonomy" id="497107"/>
    <lineage>
        <taxon>Eukaryota</taxon>
        <taxon>Fungi</taxon>
        <taxon>Dikarya</taxon>
        <taxon>Ascomycota</taxon>
        <taxon>Saccharomycotina</taxon>
        <taxon>Pichiomycetes</taxon>
        <taxon>Debaryomycetaceae</taxon>
        <taxon>Candida/Lodderomyces clade</taxon>
        <taxon>Candida</taxon>
    </lineage>
</organism>
<dbReference type="RefSeq" id="XP_049180844.1">
    <property type="nucleotide sequence ID" value="XM_049323243.1"/>
</dbReference>
<accession>A0AAI9SXW1</accession>
<dbReference type="GeneID" id="73379672"/>
<reference evidence="4" key="1">
    <citation type="journal article" date="2022" name="DNA Res.">
        <title>Genome analysis of five recently described species of the CUG-Ser clade uncovers Candida theae as a new hybrid lineage with pathogenic potential in the Candida parapsilosis species complex.</title>
        <authorList>
            <person name="Mixao V."/>
            <person name="Del Olmo V."/>
            <person name="Hegedusova E."/>
            <person name="Saus E."/>
            <person name="Pryszcz L."/>
            <person name="Cillingova A."/>
            <person name="Nosek J."/>
            <person name="Gabaldon T."/>
        </authorList>
    </citation>
    <scope>NUCLEOTIDE SEQUENCE</scope>
    <source>
        <strain evidence="4">CBS 10844</strain>
    </source>
</reference>